<dbReference type="AlphaFoldDB" id="A0A0M3JK24"/>
<name>A0A0M3JK24_ANISI</name>
<keyword evidence="3" id="KW-1185">Reference proteome</keyword>
<protein>
    <submittedName>
        <fullName evidence="4">GAE domain-containing protein</fullName>
    </submittedName>
</protein>
<dbReference type="Proteomes" id="UP000267096">
    <property type="component" value="Unassembled WGS sequence"/>
</dbReference>
<sequence>PPFITVVPELFTPPPPKAPIVEQPKGSPTIEEIDLEPVELSPEQPVQPFENIVPSIQPETPRPPKPTPSQSPPPPQPPVKHVQPIIPTQSGAEVDAIPSDSDESVKSSAGDVQPAQPEPPRIDPTITAIEQKPKTAPADLGKIKPPEVDFSQDSGVVS</sequence>
<evidence type="ECO:0000256" key="1">
    <source>
        <dbReference type="SAM" id="MobiDB-lite"/>
    </source>
</evidence>
<dbReference type="WBParaSite" id="ASIM_0000799601-mRNA-1">
    <property type="protein sequence ID" value="ASIM_0000799601-mRNA-1"/>
    <property type="gene ID" value="ASIM_0000799601"/>
</dbReference>
<dbReference type="PRINTS" id="PR01217">
    <property type="entry name" value="PRICHEXTENSN"/>
</dbReference>
<reference evidence="4" key="1">
    <citation type="submission" date="2017-02" db="UniProtKB">
        <authorList>
            <consortium name="WormBaseParasite"/>
        </authorList>
    </citation>
    <scope>IDENTIFICATION</scope>
</reference>
<gene>
    <name evidence="2" type="ORF">ASIM_LOCUS7756</name>
</gene>
<proteinExistence type="predicted"/>
<evidence type="ECO:0000313" key="2">
    <source>
        <dbReference type="EMBL" id="VDK29988.1"/>
    </source>
</evidence>
<reference evidence="2 3" key="2">
    <citation type="submission" date="2018-11" db="EMBL/GenBank/DDBJ databases">
        <authorList>
            <consortium name="Pathogen Informatics"/>
        </authorList>
    </citation>
    <scope>NUCLEOTIDE SEQUENCE [LARGE SCALE GENOMIC DNA]</scope>
</reference>
<accession>A0A0M3JK24</accession>
<evidence type="ECO:0000313" key="3">
    <source>
        <dbReference type="Proteomes" id="UP000267096"/>
    </source>
</evidence>
<dbReference type="EMBL" id="UYRR01019475">
    <property type="protein sequence ID" value="VDK29988.1"/>
    <property type="molecule type" value="Genomic_DNA"/>
</dbReference>
<feature type="compositionally biased region" description="Pro residues" evidence="1">
    <location>
        <begin position="60"/>
        <end position="78"/>
    </location>
</feature>
<organism evidence="4">
    <name type="scientific">Anisakis simplex</name>
    <name type="common">Herring worm</name>
    <dbReference type="NCBI Taxonomy" id="6269"/>
    <lineage>
        <taxon>Eukaryota</taxon>
        <taxon>Metazoa</taxon>
        <taxon>Ecdysozoa</taxon>
        <taxon>Nematoda</taxon>
        <taxon>Chromadorea</taxon>
        <taxon>Rhabditida</taxon>
        <taxon>Spirurina</taxon>
        <taxon>Ascaridomorpha</taxon>
        <taxon>Ascaridoidea</taxon>
        <taxon>Anisakidae</taxon>
        <taxon>Anisakis</taxon>
        <taxon>Anisakis simplex complex</taxon>
    </lineage>
</organism>
<evidence type="ECO:0000313" key="4">
    <source>
        <dbReference type="WBParaSite" id="ASIM_0000799601-mRNA-1"/>
    </source>
</evidence>
<feature type="region of interest" description="Disordered" evidence="1">
    <location>
        <begin position="1"/>
        <end position="158"/>
    </location>
</feature>